<evidence type="ECO:0000256" key="4">
    <source>
        <dbReference type="ARBA" id="ARBA00022679"/>
    </source>
</evidence>
<feature type="compositionally biased region" description="Low complexity" evidence="12">
    <location>
        <begin position="167"/>
        <end position="182"/>
    </location>
</feature>
<feature type="domain" description="MRNA cap 0 methyltransferase" evidence="13">
    <location>
        <begin position="549"/>
        <end position="842"/>
    </location>
</feature>
<dbReference type="PANTHER" id="PTHR12189:SF2">
    <property type="entry name" value="MRNA CAP GUANINE-N7 METHYLTRANSFERASE"/>
    <property type="match status" value="1"/>
</dbReference>
<evidence type="ECO:0000259" key="13">
    <source>
        <dbReference type="PROSITE" id="PS51562"/>
    </source>
</evidence>
<dbReference type="InterPro" id="IPR039753">
    <property type="entry name" value="RG7MT1"/>
</dbReference>
<evidence type="ECO:0000256" key="12">
    <source>
        <dbReference type="SAM" id="MobiDB-lite"/>
    </source>
</evidence>
<dbReference type="GO" id="GO:0003723">
    <property type="term" value="F:RNA binding"/>
    <property type="evidence" value="ECO:0007669"/>
    <property type="project" value="UniProtKB-KW"/>
</dbReference>
<dbReference type="OrthoDB" id="10248867at2759"/>
<feature type="compositionally biased region" description="Basic and acidic residues" evidence="12">
    <location>
        <begin position="238"/>
        <end position="249"/>
    </location>
</feature>
<dbReference type="EC" id="2.1.1.56" evidence="2"/>
<dbReference type="STRING" id="1037660.A0A066VN12"/>
<comment type="caution">
    <text evidence="14">The sequence shown here is derived from an EMBL/GenBank/DDBJ whole genome shotgun (WGS) entry which is preliminary data.</text>
</comment>
<dbReference type="GO" id="GO:0005634">
    <property type="term" value="C:nucleus"/>
    <property type="evidence" value="ECO:0007669"/>
    <property type="project" value="TreeGrafter"/>
</dbReference>
<feature type="compositionally biased region" description="Basic and acidic residues" evidence="12">
    <location>
        <begin position="571"/>
        <end position="589"/>
    </location>
</feature>
<comment type="catalytic activity">
    <reaction evidence="10">
        <text>a 5'-end (5'-triphosphoguanosine)-ribonucleoside in mRNA + S-adenosyl-L-methionine = a 5'-end (N(7)-methyl 5'-triphosphoguanosine)-ribonucleoside in mRNA + S-adenosyl-L-homocysteine</text>
        <dbReference type="Rhea" id="RHEA:67008"/>
        <dbReference type="Rhea" id="RHEA-COMP:17166"/>
        <dbReference type="Rhea" id="RHEA-COMP:17167"/>
        <dbReference type="ChEBI" id="CHEBI:57856"/>
        <dbReference type="ChEBI" id="CHEBI:59789"/>
        <dbReference type="ChEBI" id="CHEBI:156461"/>
        <dbReference type="ChEBI" id="CHEBI:167617"/>
        <dbReference type="EC" id="2.1.1.56"/>
    </reaction>
</comment>
<feature type="compositionally biased region" description="Polar residues" evidence="12">
    <location>
        <begin position="430"/>
        <end position="442"/>
    </location>
</feature>
<name>A0A066VN12_TILAU</name>
<feature type="compositionally biased region" description="Low complexity" evidence="12">
    <location>
        <begin position="324"/>
        <end position="335"/>
    </location>
</feature>
<keyword evidence="5" id="KW-0949">S-adenosyl-L-methionine</keyword>
<dbReference type="GO" id="GO:0004482">
    <property type="term" value="F:mRNA 5'-cap (guanine-N7-)-methyltransferase activity"/>
    <property type="evidence" value="ECO:0007669"/>
    <property type="project" value="UniProtKB-EC"/>
</dbReference>
<organism evidence="14 15">
    <name type="scientific">Tilletiaria anomala (strain ATCC 24038 / CBS 436.72 / UBC 951)</name>
    <dbReference type="NCBI Taxonomy" id="1037660"/>
    <lineage>
        <taxon>Eukaryota</taxon>
        <taxon>Fungi</taxon>
        <taxon>Dikarya</taxon>
        <taxon>Basidiomycota</taxon>
        <taxon>Ustilaginomycotina</taxon>
        <taxon>Exobasidiomycetes</taxon>
        <taxon>Georgefischeriales</taxon>
        <taxon>Tilletiariaceae</taxon>
        <taxon>Tilletiaria</taxon>
    </lineage>
</organism>
<evidence type="ECO:0000313" key="14">
    <source>
        <dbReference type="EMBL" id="KDN40164.1"/>
    </source>
</evidence>
<keyword evidence="4" id="KW-0808">Transferase</keyword>
<evidence type="ECO:0000256" key="9">
    <source>
        <dbReference type="ARBA" id="ARBA00033387"/>
    </source>
</evidence>
<comment type="function">
    <text evidence="1">Responsible for methylating the 5'-cap structure of mRNAs.</text>
</comment>
<feature type="compositionally biased region" description="Polar residues" evidence="12">
    <location>
        <begin position="288"/>
        <end position="314"/>
    </location>
</feature>
<keyword evidence="15" id="KW-1185">Reference proteome</keyword>
<feature type="region of interest" description="Disordered" evidence="12">
    <location>
        <begin position="150"/>
        <end position="193"/>
    </location>
</feature>
<dbReference type="RefSeq" id="XP_013241301.1">
    <property type="nucleotide sequence ID" value="XM_013385847.1"/>
</dbReference>
<dbReference type="InParanoid" id="A0A066VN12"/>
<evidence type="ECO:0000256" key="5">
    <source>
        <dbReference type="ARBA" id="ARBA00022691"/>
    </source>
</evidence>
<dbReference type="Proteomes" id="UP000027361">
    <property type="component" value="Unassembled WGS sequence"/>
</dbReference>
<accession>A0A066VN12</accession>
<dbReference type="AlphaFoldDB" id="A0A066VN12"/>
<evidence type="ECO:0000313" key="15">
    <source>
        <dbReference type="Proteomes" id="UP000027361"/>
    </source>
</evidence>
<sequence>MPGYDPVRDPNPSPTREKADAGFPTLGKDALPAVVHPSLDRSGSSSSRTSLGDGSVSGDASGMMSPVRTRASIADILNPSSSSPAFTGQDREGQRVDTALSRTSHAIAPMTASLLLTGNSIQFGSPFSAHTQLPLSAGGYGRQERSPSLVNILNGGEAGPVERSTPKSRSSSISASRAPSISMHASSSPELGSGASVERFALADSPKGRFATLLHGPSPVGGPITPAAAFVPSIRLEEGGRSRSSEGKVRNGFVVPDKPASRSPDVSRIIPQLPEVSTLRSTGAALASPTTSTLSIDSGSTPAVASVAPTSQADEASGYPLDPTATSSSTTVQSVENHQATLASPKTAGAEPIPASLRNVTTTAGVRRKHSVMVPNEELVPFSVNCAAAAAAEKIGGPPQKKARKAFTDENQEAKGMSSPQAIHPFAKSMRTSSPIPASTSSDAKEDPLSEPSSAASAAPMPTVKASRYAPRERFSRPGSILQPILPDEIESFKRRHQNPLRRMAEGGAAGSASTSIYQDGQRPIENAGEVAEHYNRRHDVGVQGRERSRIFPLRKFNNWIKSILIGRYARDRPSPGSNGEDKGEVEGRRSRRLGPRVMELGCGKGGDLAKWDKARASHLVMIDIAEVSIQHAQSRYFDRKHCYTADFYAFDCFGIPLFEKVPAEVLELQFDNLSLQFCMHYAWSDIPKVRVMLENISKYLRKGGIFIGTIPDGDRLRSKLKELPEGQLKFGNSIYSVEFEQRESFPIFGHKYNFFLDDAVENVPEYVVDWTQFESLAFEYGMKKIYRNNFLQVFEEERSDGSFGSLLERMDVVDRRTKQPLLDDEMWEAASIYQAFAFEKIR</sequence>
<dbReference type="GeneID" id="25262002"/>
<keyword evidence="3" id="KW-0489">Methyltransferase</keyword>
<evidence type="ECO:0000256" key="11">
    <source>
        <dbReference type="ARBA" id="ARBA00049739"/>
    </source>
</evidence>
<dbReference type="PROSITE" id="PS51562">
    <property type="entry name" value="RNA_CAP0_MT"/>
    <property type="match status" value="1"/>
</dbReference>
<evidence type="ECO:0000256" key="1">
    <source>
        <dbReference type="ARBA" id="ARBA00003378"/>
    </source>
</evidence>
<evidence type="ECO:0000256" key="8">
    <source>
        <dbReference type="ARBA" id="ARBA00032772"/>
    </source>
</evidence>
<gene>
    <name evidence="14" type="ORF">K437DRAFT_191690</name>
</gene>
<dbReference type="InterPro" id="IPR004971">
    <property type="entry name" value="mRNA_G-N7_MeTrfase_dom"/>
</dbReference>
<dbReference type="EMBL" id="JMSN01000094">
    <property type="protein sequence ID" value="KDN40164.1"/>
    <property type="molecule type" value="Genomic_DNA"/>
</dbReference>
<evidence type="ECO:0000256" key="2">
    <source>
        <dbReference type="ARBA" id="ARBA00011926"/>
    </source>
</evidence>
<protein>
    <recommendedName>
        <fullName evidence="11">mRNA cap guanine-N(7) methyltransferase</fullName>
        <ecNumber evidence="2">2.1.1.56</ecNumber>
    </recommendedName>
    <alternativeName>
        <fullName evidence="8">mRNA (guanine-N(7))-methyltransferase</fullName>
    </alternativeName>
    <alternativeName>
        <fullName evidence="9">mRNA cap methyltransferase</fullName>
    </alternativeName>
</protein>
<evidence type="ECO:0000256" key="6">
    <source>
        <dbReference type="ARBA" id="ARBA00022884"/>
    </source>
</evidence>
<feature type="region of interest" description="Disordered" evidence="12">
    <location>
        <begin position="1"/>
        <end position="65"/>
    </location>
</feature>
<feature type="compositionally biased region" description="Low complexity" evidence="12">
    <location>
        <begin position="450"/>
        <end position="462"/>
    </location>
</feature>
<dbReference type="PANTHER" id="PTHR12189">
    <property type="entry name" value="MRNA GUANINE-7- METHYLTRANSFERASE"/>
    <property type="match status" value="1"/>
</dbReference>
<proteinExistence type="predicted"/>
<dbReference type="InterPro" id="IPR029063">
    <property type="entry name" value="SAM-dependent_MTases_sf"/>
</dbReference>
<dbReference type="CDD" id="cd02440">
    <property type="entry name" value="AdoMet_MTases"/>
    <property type="match status" value="1"/>
</dbReference>
<evidence type="ECO:0000256" key="10">
    <source>
        <dbReference type="ARBA" id="ARBA00044712"/>
    </source>
</evidence>
<evidence type="ECO:0000256" key="3">
    <source>
        <dbReference type="ARBA" id="ARBA00022603"/>
    </source>
</evidence>
<keyword evidence="7" id="KW-0506">mRNA capping</keyword>
<feature type="region of interest" description="Disordered" evidence="12">
    <location>
        <begin position="394"/>
        <end position="479"/>
    </location>
</feature>
<reference evidence="14 15" key="1">
    <citation type="submission" date="2014-05" db="EMBL/GenBank/DDBJ databases">
        <title>Draft genome sequence of a rare smut relative, Tilletiaria anomala UBC 951.</title>
        <authorList>
            <consortium name="DOE Joint Genome Institute"/>
            <person name="Toome M."/>
            <person name="Kuo A."/>
            <person name="Henrissat B."/>
            <person name="Lipzen A."/>
            <person name="Tritt A."/>
            <person name="Yoshinaga Y."/>
            <person name="Zane M."/>
            <person name="Barry K."/>
            <person name="Grigoriev I.V."/>
            <person name="Spatafora J.W."/>
            <person name="Aimea M.C."/>
        </authorList>
    </citation>
    <scope>NUCLEOTIDE SEQUENCE [LARGE SCALE GENOMIC DNA]</scope>
    <source>
        <strain evidence="14 15">UBC 951</strain>
    </source>
</reference>
<keyword evidence="6" id="KW-0694">RNA-binding</keyword>
<dbReference type="Pfam" id="PF03291">
    <property type="entry name" value="mRNA_G-N7_MeTrfase"/>
    <property type="match status" value="1"/>
</dbReference>
<evidence type="ECO:0000256" key="7">
    <source>
        <dbReference type="ARBA" id="ARBA00023042"/>
    </source>
</evidence>
<dbReference type="HOGENOM" id="CLU_337760_0_0_1"/>
<feature type="region of interest" description="Disordered" evidence="12">
    <location>
        <begin position="77"/>
        <end position="98"/>
    </location>
</feature>
<feature type="region of interest" description="Disordered" evidence="12">
    <location>
        <begin position="571"/>
        <end position="591"/>
    </location>
</feature>
<feature type="region of interest" description="Disordered" evidence="12">
    <location>
        <begin position="238"/>
        <end position="354"/>
    </location>
</feature>
<feature type="compositionally biased region" description="Low complexity" evidence="12">
    <location>
        <begin position="40"/>
        <end position="57"/>
    </location>
</feature>
<dbReference type="SUPFAM" id="SSF53335">
    <property type="entry name" value="S-adenosyl-L-methionine-dependent methyltransferases"/>
    <property type="match status" value="1"/>
</dbReference>
<keyword evidence="7" id="KW-0507">mRNA processing</keyword>
<dbReference type="Gene3D" id="3.40.50.150">
    <property type="entry name" value="Vaccinia Virus protein VP39"/>
    <property type="match status" value="1"/>
</dbReference>